<dbReference type="Proteomes" id="UP001174691">
    <property type="component" value="Unassembled WGS sequence"/>
</dbReference>
<dbReference type="InterPro" id="IPR016039">
    <property type="entry name" value="Thiolase-like"/>
</dbReference>
<keyword evidence="7" id="KW-0012">Acyltransferase</keyword>
<dbReference type="InterPro" id="IPR013217">
    <property type="entry name" value="Methyltransf_12"/>
</dbReference>
<evidence type="ECO:0000313" key="13">
    <source>
        <dbReference type="Proteomes" id="UP001174691"/>
    </source>
</evidence>
<dbReference type="GO" id="GO:1901336">
    <property type="term" value="P:lactone biosynthetic process"/>
    <property type="evidence" value="ECO:0007669"/>
    <property type="project" value="UniProtKB-ARBA"/>
</dbReference>
<dbReference type="SMART" id="SM00822">
    <property type="entry name" value="PKS_KR"/>
    <property type="match status" value="1"/>
</dbReference>
<evidence type="ECO:0000313" key="12">
    <source>
        <dbReference type="EMBL" id="KAJ9133784.1"/>
    </source>
</evidence>
<dbReference type="InterPro" id="IPR020806">
    <property type="entry name" value="PKS_PP-bd"/>
</dbReference>
<dbReference type="SMART" id="SM00825">
    <property type="entry name" value="PKS_KS"/>
    <property type="match status" value="1"/>
</dbReference>
<evidence type="ECO:0000256" key="4">
    <source>
        <dbReference type="ARBA" id="ARBA00022857"/>
    </source>
</evidence>
<keyword evidence="6" id="KW-0511">Multifunctional enzyme</keyword>
<dbReference type="Pfam" id="PF08240">
    <property type="entry name" value="ADH_N"/>
    <property type="match status" value="1"/>
</dbReference>
<dbReference type="Gene3D" id="3.90.180.10">
    <property type="entry name" value="Medium-chain alcohol dehydrogenases, catalytic domain"/>
    <property type="match status" value="1"/>
</dbReference>
<dbReference type="PANTHER" id="PTHR43775">
    <property type="entry name" value="FATTY ACID SYNTHASE"/>
    <property type="match status" value="1"/>
</dbReference>
<dbReference type="InterPro" id="IPR029063">
    <property type="entry name" value="SAM-dependent_MTases_sf"/>
</dbReference>
<dbReference type="InterPro" id="IPR042104">
    <property type="entry name" value="PKS_dehydratase_sf"/>
</dbReference>
<dbReference type="SUPFAM" id="SSF55048">
    <property type="entry name" value="Probable ACP-binding domain of malonyl-CoA ACP transacylase"/>
    <property type="match status" value="1"/>
</dbReference>
<dbReference type="InterPro" id="IPR011032">
    <property type="entry name" value="GroES-like_sf"/>
</dbReference>
<dbReference type="InterPro" id="IPR049551">
    <property type="entry name" value="PKS_DH_C"/>
</dbReference>
<feature type="active site" description="Proton acceptor; for dehydratase activity" evidence="8">
    <location>
        <position position="740"/>
    </location>
</feature>
<dbReference type="InterPro" id="IPR020841">
    <property type="entry name" value="PKS_Beta-ketoAc_synthase_dom"/>
</dbReference>
<evidence type="ECO:0000259" key="10">
    <source>
        <dbReference type="PROSITE" id="PS52004"/>
    </source>
</evidence>
<dbReference type="SUPFAM" id="SSF52151">
    <property type="entry name" value="FabD/lysophospholipase-like"/>
    <property type="match status" value="1"/>
</dbReference>
<dbReference type="InterPro" id="IPR036736">
    <property type="entry name" value="ACP-like_sf"/>
</dbReference>
<evidence type="ECO:0000259" key="9">
    <source>
        <dbReference type="PROSITE" id="PS50075"/>
    </source>
</evidence>
<dbReference type="Pfam" id="PF08659">
    <property type="entry name" value="KR"/>
    <property type="match status" value="1"/>
</dbReference>
<dbReference type="PROSITE" id="PS50075">
    <property type="entry name" value="CARRIER"/>
    <property type="match status" value="1"/>
</dbReference>
<dbReference type="FunFam" id="3.40.50.720:FF:000209">
    <property type="entry name" value="Polyketide synthase Pks12"/>
    <property type="match status" value="1"/>
</dbReference>
<dbReference type="SUPFAM" id="SSF47336">
    <property type="entry name" value="ACP-like"/>
    <property type="match status" value="1"/>
</dbReference>
<dbReference type="Pfam" id="PF21089">
    <property type="entry name" value="PKS_DH_N"/>
    <property type="match status" value="1"/>
</dbReference>
<protein>
    <submittedName>
        <fullName evidence="12">Type I Iterative Polyketide synthase (PKS)</fullName>
    </submittedName>
</protein>
<dbReference type="GO" id="GO:0004312">
    <property type="term" value="F:fatty acid synthase activity"/>
    <property type="evidence" value="ECO:0007669"/>
    <property type="project" value="TreeGrafter"/>
</dbReference>
<dbReference type="SMART" id="SM00829">
    <property type="entry name" value="PKS_ER"/>
    <property type="match status" value="1"/>
</dbReference>
<dbReference type="PROSITE" id="PS52019">
    <property type="entry name" value="PKS_MFAS_DH"/>
    <property type="match status" value="1"/>
</dbReference>
<dbReference type="InterPro" id="IPR014030">
    <property type="entry name" value="Ketoacyl_synth_N"/>
</dbReference>
<dbReference type="GO" id="GO:0044550">
    <property type="term" value="P:secondary metabolite biosynthetic process"/>
    <property type="evidence" value="ECO:0007669"/>
    <property type="project" value="TreeGrafter"/>
</dbReference>
<dbReference type="Gene3D" id="3.40.366.10">
    <property type="entry name" value="Malonyl-Coenzyme A Acyl Carrier Protein, domain 2"/>
    <property type="match status" value="1"/>
</dbReference>
<dbReference type="InterPro" id="IPR002364">
    <property type="entry name" value="Quin_OxRdtase/zeta-crystal_CS"/>
</dbReference>
<feature type="domain" description="PKS/mFAS DH" evidence="11">
    <location>
        <begin position="708"/>
        <end position="1019"/>
    </location>
</feature>
<dbReference type="Gene3D" id="1.10.1200.10">
    <property type="entry name" value="ACP-like"/>
    <property type="match status" value="1"/>
</dbReference>
<dbReference type="Gene3D" id="3.40.50.150">
    <property type="entry name" value="Vaccinia Virus protein VP39"/>
    <property type="match status" value="1"/>
</dbReference>
<dbReference type="Pfam" id="PF14765">
    <property type="entry name" value="PS-DH"/>
    <property type="match status" value="1"/>
</dbReference>
<feature type="domain" description="Carrier" evidence="9">
    <location>
        <begin position="2188"/>
        <end position="2262"/>
    </location>
</feature>
<dbReference type="CDD" id="cd00833">
    <property type="entry name" value="PKS"/>
    <property type="match status" value="1"/>
</dbReference>
<dbReference type="InterPro" id="IPR014043">
    <property type="entry name" value="Acyl_transferase_dom"/>
</dbReference>
<evidence type="ECO:0000256" key="2">
    <source>
        <dbReference type="ARBA" id="ARBA00022553"/>
    </source>
</evidence>
<dbReference type="SMART" id="SM00826">
    <property type="entry name" value="PKS_DH"/>
    <property type="match status" value="1"/>
</dbReference>
<dbReference type="CDD" id="cd05195">
    <property type="entry name" value="enoyl_red"/>
    <property type="match status" value="1"/>
</dbReference>
<dbReference type="Pfam" id="PF00698">
    <property type="entry name" value="Acyl_transf_1"/>
    <property type="match status" value="1"/>
</dbReference>
<organism evidence="12 13">
    <name type="scientific">Coniochaeta hoffmannii</name>
    <dbReference type="NCBI Taxonomy" id="91930"/>
    <lineage>
        <taxon>Eukaryota</taxon>
        <taxon>Fungi</taxon>
        <taxon>Dikarya</taxon>
        <taxon>Ascomycota</taxon>
        <taxon>Pezizomycotina</taxon>
        <taxon>Sordariomycetes</taxon>
        <taxon>Sordariomycetidae</taxon>
        <taxon>Coniochaetales</taxon>
        <taxon>Coniochaetaceae</taxon>
        <taxon>Coniochaeta</taxon>
    </lineage>
</organism>
<feature type="domain" description="Ketosynthase family 3 (KS3)" evidence="10">
    <location>
        <begin position="1"/>
        <end position="394"/>
    </location>
</feature>
<dbReference type="SUPFAM" id="SSF53901">
    <property type="entry name" value="Thiolase-like"/>
    <property type="match status" value="1"/>
</dbReference>
<dbReference type="InterPro" id="IPR056501">
    <property type="entry name" value="NAD-bd_HRPKS_sdrA"/>
</dbReference>
<dbReference type="Pfam" id="PF23114">
    <property type="entry name" value="NAD-bd_HRPKS_sdrA"/>
    <property type="match status" value="1"/>
</dbReference>
<dbReference type="SUPFAM" id="SSF50129">
    <property type="entry name" value="GroES-like"/>
    <property type="match status" value="1"/>
</dbReference>
<dbReference type="Pfam" id="PF13602">
    <property type="entry name" value="ADH_zinc_N_2"/>
    <property type="match status" value="1"/>
</dbReference>
<dbReference type="InterPro" id="IPR014031">
    <property type="entry name" value="Ketoacyl_synth_C"/>
</dbReference>
<keyword evidence="5" id="KW-0560">Oxidoreductase</keyword>
<feature type="region of interest" description="N-terminal hotdog fold" evidence="8">
    <location>
        <begin position="708"/>
        <end position="844"/>
    </location>
</feature>
<evidence type="ECO:0000256" key="6">
    <source>
        <dbReference type="ARBA" id="ARBA00023268"/>
    </source>
</evidence>
<dbReference type="Pfam" id="PF00550">
    <property type="entry name" value="PP-binding"/>
    <property type="match status" value="1"/>
</dbReference>
<keyword evidence="2" id="KW-0597">Phosphoprotein</keyword>
<dbReference type="InterPro" id="IPR050091">
    <property type="entry name" value="PKS_NRPS_Biosynth_Enz"/>
</dbReference>
<dbReference type="InterPro" id="IPR049552">
    <property type="entry name" value="PKS_DH_N"/>
</dbReference>
<dbReference type="GO" id="GO:0031177">
    <property type="term" value="F:phosphopantetheine binding"/>
    <property type="evidence" value="ECO:0007669"/>
    <property type="project" value="InterPro"/>
</dbReference>
<evidence type="ECO:0000256" key="1">
    <source>
        <dbReference type="ARBA" id="ARBA00022450"/>
    </source>
</evidence>
<dbReference type="SMART" id="SM00827">
    <property type="entry name" value="PKS_AT"/>
    <property type="match status" value="1"/>
</dbReference>
<dbReference type="GO" id="GO:0016491">
    <property type="term" value="F:oxidoreductase activity"/>
    <property type="evidence" value="ECO:0007669"/>
    <property type="project" value="UniProtKB-KW"/>
</dbReference>
<comment type="caution">
    <text evidence="12">The sequence shown here is derived from an EMBL/GenBank/DDBJ whole genome shotgun (WGS) entry which is preliminary data.</text>
</comment>
<dbReference type="Pfam" id="PF08242">
    <property type="entry name" value="Methyltransf_12"/>
    <property type="match status" value="1"/>
</dbReference>
<dbReference type="GO" id="GO:0008270">
    <property type="term" value="F:zinc ion binding"/>
    <property type="evidence" value="ECO:0007669"/>
    <property type="project" value="InterPro"/>
</dbReference>
<dbReference type="SUPFAM" id="SSF51735">
    <property type="entry name" value="NAD(P)-binding Rossmann-fold domains"/>
    <property type="match status" value="2"/>
</dbReference>
<dbReference type="Pfam" id="PF00109">
    <property type="entry name" value="ketoacyl-synt"/>
    <property type="match status" value="1"/>
</dbReference>
<sequence length="2273" mass="248520">MEPLAIIGMACRFPQEGDTNENFWKLLMSGKPAMTPFPRDRINMDGHYHPDVEHGGTFHVQRGHFMRGDPADFDHQFFSITKNEVLSLDPQQRLLMENVYHALENAGIPLSQAMGSNTSVFSSGFNHDYLQLLGSDPEIKLKYKPMGTSNSILSGRISWFFDFKGPSLTSLRDSESEMSVIYGVNVFTYPTDWFGMDHHGFLAGDGKSYSFDHRASGYSRGEGVATVVVKRLSTALRDGDTIRAVVRATGLNQDGRTPGITLPNAAAQESMIRSVYARGGLKLDETAYIEAHPTGTAVGDPIEARAIANSFDTSKRHAPLVVGAVKSAIGHTEGASGLAGIIKSVMILEQGTLPPPCVNGHTNGPIFKRSLEAASEYMQTLGSGWSLIDELLQDQSKSRIDNPSLAHPACAAIQVAMVDLLSSWNLKPTRAIGHSSSEIAAAYCAGKITREDAWKVAYYHGYVSSKLTTPGAMLAVGLAEADLRIHLKQINAEVPGELVVACYNSPKNHTVSGDEAKIDILKELLDRQGVFARKLKVTTAYHSVHMRAVAEEYLALLGELEKPTETSQVHMYSTVTGARINANLAAQYWADNLVSPVRFTDGLAKMVLESSKGALRVNSNNTVIQEIVEIGPHSALRSAVKEILVSNAPDPQAIEYHAVLDRNNPGVGTLLGSIGALYSRGSLVDVTKKIWYESRLSRNFRFRKFPRHDLFGAPVPDWNVEEPAWRNFIRISEQPWLRDHVVTGSIVYPGVGYVITAIEASRQISDPETELVGFHLRDIAIKSALIVPDDKEGIEVNFTMSRMDESSLEKSKTWRQWRVTSYNPVADNWVEHCTGYISTQYAVSTGPVDNGIEATAEISASEKLRQDGLQRCTIPASINYDNLDSIGEVTAEIAVPDVAKVMPKNFLHPHMIHPSTLDSMMHLFIAGVLDITGKSTLGTPMVPTFIKEVRVSAKVDSTPRHQFMGLGKSEMTGFQKFNSDITIWDGEDGTGGDCHEDNTAYRVIVRRLQLASVLFVTNALEQLKDYPAEKIEGHFAKYYDWCLKVQDDLHNGALPHLDFDDWKRYAEDEDLRNDLFNRIAEENADGRLLVRMGTNLAPVLRKEVDPLQLMFGEDSVLQELYKNMVESGNLPALLKAYLDIVHHNSVNLKILEIGAGTGSLTAPVLEALSPNAADDGLPSAGSAIATYTYTDVSSAFFERAKERFKKWRNVLEFRTFNIESDAAEQGLELGSYDFIFAGNVIHATADLKKVLSNLRSLLKPRGRLVMHEGIRQDLLWLPLSFGQLSGWWLSVEPNRKWCPSISKAEWDAELRAAGFEGISTTLLDREVPDIHGQSIMVANNNPTPASADDVKRRIHIIASSGTESLAVALQARITAQLGLEDCDVVGLTDLAGKELIDDTCVSLVDLWATPVLADLDETKYRSVNHILATSDGVLWLSGDFQKHPEQHMITGVVRTVRWERDLDAPNLVTLAVAEPPPENDALVESIVSVFRHRFVSDLEPESKNAEYLLRDGEILTNRLVDTNKINGFIHSNFSDPDPKLMPLKNAGRPIMLDTSSPGSLSALHFATDPVWSRPLADNEVEVEIKAVGLNFRDVLIAMGEHVAACLGNEAAGYVSRIGAGVANVQIGDRVVYMNGLVDGGCLKTCGRQVADAVVKLPDSVSFEDAAGLPCVYSTAIHGLYDIAHLSEGESVLIHAAAGGVGQAAIQLAKLVGADVFATVSTDQKRDLLIREYGLRKDHIFSSRDLSFAKGIMRMTGSRGVDVVLNSLSGDALRASWDILAPFGRFIEIGKRDAQANGRIELNPLLRQTVMASVDLTTIMNYKPKKLGQLIGETVRLFAEGKVRVASPTRVMDYTQIEEAFRALQSGKSMGKIVFKPNDTDLVPIMPERPSSLKFDVHASYVLAGGLGGLGRSIARWMVSRGAKNLIFLARSGGESDTAQSLVRELEAANCKAYIFACDVTDKAALSATIETCKASLPPIKGCVQGSMVLKDAMFENMTYPDFAAALRPKFQGSRNLHEILPTDMHFFFLLSSATGILGNRSQANYAAGNTYQDALALHRRSIGLPATSIDLGSILSVGYVAENKSRVGAAISTISSVLESIREDEIHLMIEYHLDPRHRDRPAQTISGLTNAALYRQRRMPPPSYLAFPLLRHLQSESASLSEADGDDPVVAVPYQVGAATTLEEAQAAVSNGIRLKLSKLLSINADDIDPGKSISSNGVDSLVATEFRTWLAKTLKADVPMLDIMGTSSLAMFSEKVAGPSKLVQVADSAET</sequence>
<keyword evidence="1" id="KW-0596">Phosphopantetheine</keyword>
<keyword evidence="3" id="KW-0808">Transferase</keyword>
<dbReference type="Gene3D" id="3.40.50.720">
    <property type="entry name" value="NAD(P)-binding Rossmann-like Domain"/>
    <property type="match status" value="2"/>
</dbReference>
<proteinExistence type="predicted"/>
<dbReference type="InterPro" id="IPR009081">
    <property type="entry name" value="PP-bd_ACP"/>
</dbReference>
<name>A0AA38RM38_9PEZI</name>
<dbReference type="Gene3D" id="3.10.129.110">
    <property type="entry name" value="Polyketide synthase dehydratase"/>
    <property type="match status" value="1"/>
</dbReference>
<dbReference type="Gene3D" id="3.40.47.10">
    <property type="match status" value="1"/>
</dbReference>
<dbReference type="InterPro" id="IPR013154">
    <property type="entry name" value="ADH-like_N"/>
</dbReference>
<dbReference type="InterPro" id="IPR020807">
    <property type="entry name" value="PKS_DH"/>
</dbReference>
<dbReference type="SUPFAM" id="SSF53335">
    <property type="entry name" value="S-adenosyl-L-methionine-dependent methyltransferases"/>
    <property type="match status" value="1"/>
</dbReference>
<dbReference type="GO" id="GO:0006633">
    <property type="term" value="P:fatty acid biosynthetic process"/>
    <property type="evidence" value="ECO:0007669"/>
    <property type="project" value="TreeGrafter"/>
</dbReference>
<dbReference type="PANTHER" id="PTHR43775:SF29">
    <property type="entry name" value="ASPERFURANONE POLYKETIDE SYNTHASE AFOG-RELATED"/>
    <property type="match status" value="1"/>
</dbReference>
<evidence type="ECO:0000256" key="3">
    <source>
        <dbReference type="ARBA" id="ARBA00022679"/>
    </source>
</evidence>
<dbReference type="EMBL" id="JANBVN010000194">
    <property type="protein sequence ID" value="KAJ9133784.1"/>
    <property type="molecule type" value="Genomic_DNA"/>
</dbReference>
<dbReference type="InterPro" id="IPR013968">
    <property type="entry name" value="PKS_KR"/>
</dbReference>
<dbReference type="PROSITE" id="PS52004">
    <property type="entry name" value="KS3_2"/>
    <property type="match status" value="1"/>
</dbReference>
<reference evidence="12" key="1">
    <citation type="submission" date="2022-07" db="EMBL/GenBank/DDBJ databases">
        <title>Fungi with potential for degradation of polypropylene.</title>
        <authorList>
            <person name="Gostincar C."/>
        </authorList>
    </citation>
    <scope>NUCLEOTIDE SEQUENCE</scope>
    <source>
        <strain evidence="12">EXF-13287</strain>
    </source>
</reference>
<evidence type="ECO:0000256" key="7">
    <source>
        <dbReference type="ARBA" id="ARBA00023315"/>
    </source>
</evidence>
<feature type="region of interest" description="C-terminal hotdog fold" evidence="8">
    <location>
        <begin position="855"/>
        <end position="1019"/>
    </location>
</feature>
<keyword evidence="4" id="KW-0521">NADP</keyword>
<feature type="active site" description="Proton donor; for dehydratase activity" evidence="8">
    <location>
        <position position="918"/>
    </location>
</feature>
<evidence type="ECO:0000256" key="5">
    <source>
        <dbReference type="ARBA" id="ARBA00023002"/>
    </source>
</evidence>
<evidence type="ECO:0000256" key="8">
    <source>
        <dbReference type="PROSITE-ProRule" id="PRU01363"/>
    </source>
</evidence>
<dbReference type="InterPro" id="IPR001227">
    <property type="entry name" value="Ac_transferase_dom_sf"/>
</dbReference>
<dbReference type="InterPro" id="IPR057326">
    <property type="entry name" value="KR_dom"/>
</dbReference>
<dbReference type="CDD" id="cd02440">
    <property type="entry name" value="AdoMet_MTases"/>
    <property type="match status" value="1"/>
</dbReference>
<dbReference type="InterPro" id="IPR020843">
    <property type="entry name" value="ER"/>
</dbReference>
<dbReference type="InterPro" id="IPR049900">
    <property type="entry name" value="PKS_mFAS_DH"/>
</dbReference>
<accession>A0AA38RM38</accession>
<keyword evidence="13" id="KW-1185">Reference proteome</keyword>
<dbReference type="Pfam" id="PF02801">
    <property type="entry name" value="Ketoacyl-synt_C"/>
    <property type="match status" value="1"/>
</dbReference>
<dbReference type="SMART" id="SM00823">
    <property type="entry name" value="PKS_PP"/>
    <property type="match status" value="1"/>
</dbReference>
<gene>
    <name evidence="12" type="ORF">NKR19_g8906</name>
</gene>
<dbReference type="InterPro" id="IPR016035">
    <property type="entry name" value="Acyl_Trfase/lysoPLipase"/>
</dbReference>
<dbReference type="InterPro" id="IPR036291">
    <property type="entry name" value="NAD(P)-bd_dom_sf"/>
</dbReference>
<dbReference type="PROSITE" id="PS01162">
    <property type="entry name" value="QOR_ZETA_CRYSTAL"/>
    <property type="match status" value="1"/>
</dbReference>
<evidence type="ECO:0000259" key="11">
    <source>
        <dbReference type="PROSITE" id="PS52019"/>
    </source>
</evidence>
<dbReference type="InterPro" id="IPR016036">
    <property type="entry name" value="Malonyl_transacylase_ACP-bd"/>
</dbReference>